<gene>
    <name evidence="1" type="ORF">CITCOLO1_LOCUS5370</name>
</gene>
<dbReference type="Proteomes" id="UP001642487">
    <property type="component" value="Chromosome 11"/>
</dbReference>
<evidence type="ECO:0000313" key="1">
    <source>
        <dbReference type="EMBL" id="CAK9313642.1"/>
    </source>
</evidence>
<organism evidence="1 2">
    <name type="scientific">Citrullus colocynthis</name>
    <name type="common">colocynth</name>
    <dbReference type="NCBI Taxonomy" id="252529"/>
    <lineage>
        <taxon>Eukaryota</taxon>
        <taxon>Viridiplantae</taxon>
        <taxon>Streptophyta</taxon>
        <taxon>Embryophyta</taxon>
        <taxon>Tracheophyta</taxon>
        <taxon>Spermatophyta</taxon>
        <taxon>Magnoliopsida</taxon>
        <taxon>eudicotyledons</taxon>
        <taxon>Gunneridae</taxon>
        <taxon>Pentapetalae</taxon>
        <taxon>rosids</taxon>
        <taxon>fabids</taxon>
        <taxon>Cucurbitales</taxon>
        <taxon>Cucurbitaceae</taxon>
        <taxon>Benincaseae</taxon>
        <taxon>Citrullus</taxon>
    </lineage>
</organism>
<dbReference type="EMBL" id="OZ021745">
    <property type="protein sequence ID" value="CAK9313642.1"/>
    <property type="molecule type" value="Genomic_DNA"/>
</dbReference>
<sequence>MHPFRAPRSVAGLRPPPITVVRSAACHHRRPVLSPPSVAAACSTPSTVAKHPAPFEAVSRVSDRSFLCLGRSRDFLALFGWSIVGGVGKA</sequence>
<proteinExistence type="predicted"/>
<keyword evidence="2" id="KW-1185">Reference proteome</keyword>
<reference evidence="1 2" key="1">
    <citation type="submission" date="2024-03" db="EMBL/GenBank/DDBJ databases">
        <authorList>
            <person name="Gkanogiannis A."/>
            <person name="Becerra Lopez-Lavalle L."/>
        </authorList>
    </citation>
    <scope>NUCLEOTIDE SEQUENCE [LARGE SCALE GENOMIC DNA]</scope>
</reference>
<name>A0ABP0Y4J3_9ROSI</name>
<protein>
    <submittedName>
        <fullName evidence="1">Uncharacterized protein</fullName>
    </submittedName>
</protein>
<evidence type="ECO:0000313" key="2">
    <source>
        <dbReference type="Proteomes" id="UP001642487"/>
    </source>
</evidence>
<accession>A0ABP0Y4J3</accession>